<keyword evidence="3" id="KW-1185">Reference proteome</keyword>
<organism evidence="2 3">
    <name type="scientific">Phyllobacterium myrsinacearum</name>
    <dbReference type="NCBI Taxonomy" id="28101"/>
    <lineage>
        <taxon>Bacteria</taxon>
        <taxon>Pseudomonadati</taxon>
        <taxon>Pseudomonadota</taxon>
        <taxon>Alphaproteobacteria</taxon>
        <taxon>Hyphomicrobiales</taxon>
        <taxon>Phyllobacteriaceae</taxon>
        <taxon>Phyllobacterium</taxon>
    </lineage>
</organism>
<evidence type="ECO:0000313" key="3">
    <source>
        <dbReference type="Proteomes" id="UP000238563"/>
    </source>
</evidence>
<evidence type="ECO:0000313" key="2">
    <source>
        <dbReference type="EMBL" id="PRD51741.1"/>
    </source>
</evidence>
<dbReference type="Proteomes" id="UP000238563">
    <property type="component" value="Unassembled WGS sequence"/>
</dbReference>
<gene>
    <name evidence="2" type="ORF">C5750_18015</name>
</gene>
<feature type="domain" description="Glycosyl transferase family 1" evidence="1">
    <location>
        <begin position="169"/>
        <end position="330"/>
    </location>
</feature>
<dbReference type="GO" id="GO:0016757">
    <property type="term" value="F:glycosyltransferase activity"/>
    <property type="evidence" value="ECO:0007669"/>
    <property type="project" value="InterPro"/>
</dbReference>
<evidence type="ECO:0000259" key="1">
    <source>
        <dbReference type="Pfam" id="PF00534"/>
    </source>
</evidence>
<reference evidence="2 3" key="1">
    <citation type="submission" date="2018-02" db="EMBL/GenBank/DDBJ databases">
        <title>The draft genome of Phyllobacterium myrsinacearum DSM5892.</title>
        <authorList>
            <person name="Li L."/>
            <person name="Liu L."/>
            <person name="Zhang X."/>
            <person name="Wang T."/>
        </authorList>
    </citation>
    <scope>NUCLEOTIDE SEQUENCE [LARGE SCALE GENOMIC DNA]</scope>
    <source>
        <strain evidence="2 3">DSM 5892</strain>
    </source>
</reference>
<dbReference type="CDD" id="cd03801">
    <property type="entry name" value="GT4_PimA-like"/>
    <property type="match status" value="1"/>
</dbReference>
<dbReference type="RefSeq" id="WP_105735299.1">
    <property type="nucleotide sequence ID" value="NZ_PVBT01000005.1"/>
</dbReference>
<dbReference type="OrthoDB" id="9781738at2"/>
<dbReference type="PANTHER" id="PTHR45947:SF3">
    <property type="entry name" value="SULFOQUINOVOSYL TRANSFERASE SQD2"/>
    <property type="match status" value="1"/>
</dbReference>
<dbReference type="EMBL" id="PVBT01000005">
    <property type="protein sequence ID" value="PRD51741.1"/>
    <property type="molecule type" value="Genomic_DNA"/>
</dbReference>
<dbReference type="Pfam" id="PF00534">
    <property type="entry name" value="Glycos_transf_1"/>
    <property type="match status" value="1"/>
</dbReference>
<dbReference type="InterPro" id="IPR001296">
    <property type="entry name" value="Glyco_trans_1"/>
</dbReference>
<sequence length="398" mass="44160">MKFAYFVRPHIGGTYTVFRQLRAALAEKDIDVRWLGMASYGVPCDAQWLPEFSYGSLVETPNGASERDQAEALAQALEEGQFDGIFINVLSDRIQTNIARYLPDRFLRIMIVHNITAGTYSAAGAIRDHVHATVGVSDRICSDLVRKLGFPADRTFAIPHAAGTSAVRQFKREPSPDDILRVIFLGRVEDASKGVLWLPDIFAHLPQSIHLTIAGDGPDLERLKSRMAPHQRQAAFLGAVHPEAVFDLLLRHDVLIMPSRFEGFGLTITEAMSAGCIPVVSRIRGVTDTIVDDGTNGFLFTIGNVREAAEIIGQIHSSPQTAHWMSDAARCKADGTFTIGNMAERYDGVIRQITAHRPAIAPSLRIKDWAMPKGLRPGLRTFVPRPVKNWLRMMRERI</sequence>
<protein>
    <submittedName>
        <fullName evidence="2">Glycosyltransferase family 1 protein</fullName>
    </submittedName>
</protein>
<name>A0A2S9JFP3_9HYPH</name>
<dbReference type="Gene3D" id="3.40.50.2000">
    <property type="entry name" value="Glycogen Phosphorylase B"/>
    <property type="match status" value="2"/>
</dbReference>
<comment type="caution">
    <text evidence="2">The sequence shown here is derived from an EMBL/GenBank/DDBJ whole genome shotgun (WGS) entry which is preliminary data.</text>
</comment>
<dbReference type="SUPFAM" id="SSF53756">
    <property type="entry name" value="UDP-Glycosyltransferase/glycogen phosphorylase"/>
    <property type="match status" value="1"/>
</dbReference>
<dbReference type="InterPro" id="IPR050194">
    <property type="entry name" value="Glycosyltransferase_grp1"/>
</dbReference>
<dbReference type="AlphaFoldDB" id="A0A2S9JFP3"/>
<keyword evidence="2" id="KW-0808">Transferase</keyword>
<proteinExistence type="predicted"/>
<accession>A0A2S9JFP3</accession>
<dbReference type="PANTHER" id="PTHR45947">
    <property type="entry name" value="SULFOQUINOVOSYL TRANSFERASE SQD2"/>
    <property type="match status" value="1"/>
</dbReference>